<sequence length="225" mass="24074">MDIVIDSGRVRRGTYRTITVLGDAVLEDDVTFVNLIVSGTVRCLRCHGGTVIMRSGSVFCGGDVSVERIEGHGRVTISGSLRCQTLELTGSLVARGSITARHELFIQGLVRSGEHMAGKDVLIDGSVVSDAGMRAARSVLVRPLGGMALSRYAKDYLLGSRVESIHGAIVRLQGITCGHVTGTDVVLTGGCVVHTIRFTSRLVQDGTSSVLFIEGSRRRIHRRTA</sequence>
<dbReference type="RefSeq" id="WP_022860563.1">
    <property type="nucleotide sequence ID" value="NZ_JGZD01000009.1"/>
</dbReference>
<comment type="caution">
    <text evidence="1">The sequence shown here is derived from an EMBL/GenBank/DDBJ whole genome shotgun (WGS) entry which is preliminary data.</text>
</comment>
<organism evidence="1 2">
    <name type="scientific">Bifidobacterium minimum</name>
    <dbReference type="NCBI Taxonomy" id="1693"/>
    <lineage>
        <taxon>Bacteria</taxon>
        <taxon>Bacillati</taxon>
        <taxon>Actinomycetota</taxon>
        <taxon>Actinomycetes</taxon>
        <taxon>Bifidobacteriales</taxon>
        <taxon>Bifidobacteriaceae</taxon>
        <taxon>Bifidobacterium</taxon>
    </lineage>
</organism>
<dbReference type="EMBL" id="JGZD01000009">
    <property type="protein sequence ID" value="KFI72540.1"/>
    <property type="molecule type" value="Genomic_DNA"/>
</dbReference>
<evidence type="ECO:0000313" key="1">
    <source>
        <dbReference type="EMBL" id="KFI72540.1"/>
    </source>
</evidence>
<protein>
    <recommendedName>
        <fullName evidence="3">Polymer-forming cytoskeletal</fullName>
    </recommendedName>
</protein>
<dbReference type="AlphaFoldDB" id="A0A087BNE0"/>
<reference evidence="1 2" key="1">
    <citation type="submission" date="2014-03" db="EMBL/GenBank/DDBJ databases">
        <title>Genomics of Bifidobacteria.</title>
        <authorList>
            <person name="Ventura M."/>
            <person name="Milani C."/>
            <person name="Lugli G.A."/>
        </authorList>
    </citation>
    <scope>NUCLEOTIDE SEQUENCE [LARGE SCALE GENOMIC DNA]</scope>
    <source>
        <strain evidence="1 2">LMG 11592</strain>
    </source>
</reference>
<dbReference type="STRING" id="1693.BMIN_0437"/>
<evidence type="ECO:0008006" key="3">
    <source>
        <dbReference type="Google" id="ProtNLM"/>
    </source>
</evidence>
<name>A0A087BNE0_9BIFI</name>
<dbReference type="Proteomes" id="UP000029014">
    <property type="component" value="Unassembled WGS sequence"/>
</dbReference>
<gene>
    <name evidence="1" type="ORF">BMIN_0437</name>
</gene>
<dbReference type="eggNOG" id="ENOG5031SQ3">
    <property type="taxonomic scope" value="Bacteria"/>
</dbReference>
<accession>A0A087BNE0</accession>
<proteinExistence type="predicted"/>
<keyword evidence="2" id="KW-1185">Reference proteome</keyword>
<evidence type="ECO:0000313" key="2">
    <source>
        <dbReference type="Proteomes" id="UP000029014"/>
    </source>
</evidence>